<keyword evidence="1" id="KW-0472">Membrane</keyword>
<feature type="transmembrane region" description="Helical" evidence="1">
    <location>
        <begin position="193"/>
        <end position="209"/>
    </location>
</feature>
<dbReference type="RefSeq" id="WP_068863946.1">
    <property type="nucleotide sequence ID" value="NZ_LZYB01000003.1"/>
</dbReference>
<feature type="transmembrane region" description="Helical" evidence="1">
    <location>
        <begin position="20"/>
        <end position="39"/>
    </location>
</feature>
<dbReference type="EMBL" id="LZYB01000003">
    <property type="protein sequence ID" value="OBV11276.1"/>
    <property type="molecule type" value="Genomic_DNA"/>
</dbReference>
<name>A0A1A7BHT2_9SPHN</name>
<organism evidence="2 3">
    <name type="scientific">Erythrobacter dokdonensis DSW-74</name>
    <dbReference type="NCBI Taxonomy" id="1300349"/>
    <lineage>
        <taxon>Bacteria</taxon>
        <taxon>Pseudomonadati</taxon>
        <taxon>Pseudomonadota</taxon>
        <taxon>Alphaproteobacteria</taxon>
        <taxon>Sphingomonadales</taxon>
        <taxon>Erythrobacteraceae</taxon>
        <taxon>Erythrobacter/Porphyrobacter group</taxon>
        <taxon>Erythrobacter</taxon>
    </lineage>
</organism>
<feature type="transmembrane region" description="Helical" evidence="1">
    <location>
        <begin position="84"/>
        <end position="104"/>
    </location>
</feature>
<dbReference type="STRING" id="1300349.I603_1684"/>
<evidence type="ECO:0000313" key="3">
    <source>
        <dbReference type="Proteomes" id="UP000092484"/>
    </source>
</evidence>
<feature type="transmembrane region" description="Helical" evidence="1">
    <location>
        <begin position="51"/>
        <end position="72"/>
    </location>
</feature>
<accession>A0A1A7BHT2</accession>
<dbReference type="AlphaFoldDB" id="A0A1A7BHT2"/>
<evidence type="ECO:0000256" key="1">
    <source>
        <dbReference type="SAM" id="Phobius"/>
    </source>
</evidence>
<keyword evidence="1" id="KW-0812">Transmembrane</keyword>
<feature type="transmembrane region" description="Helical" evidence="1">
    <location>
        <begin position="116"/>
        <end position="137"/>
    </location>
</feature>
<protein>
    <submittedName>
        <fullName evidence="2">Uncharacterized protein</fullName>
    </submittedName>
</protein>
<feature type="transmembrane region" description="Helical" evidence="1">
    <location>
        <begin position="149"/>
        <end position="173"/>
    </location>
</feature>
<reference evidence="2 3" key="1">
    <citation type="submission" date="2016-06" db="EMBL/GenBank/DDBJ databases">
        <title>Genome sequence of Porphyrobacter dokdonensis DSW-74.</title>
        <authorList>
            <person name="Kim J.F."/>
            <person name="Song J.Y."/>
        </authorList>
    </citation>
    <scope>NUCLEOTIDE SEQUENCE [LARGE SCALE GENOMIC DNA]</scope>
    <source>
        <strain evidence="2 3">DSW-74</strain>
    </source>
</reference>
<feature type="transmembrane region" description="Helical" evidence="1">
    <location>
        <begin position="221"/>
        <end position="242"/>
    </location>
</feature>
<evidence type="ECO:0000313" key="2">
    <source>
        <dbReference type="EMBL" id="OBV11276.1"/>
    </source>
</evidence>
<dbReference type="Proteomes" id="UP000092484">
    <property type="component" value="Unassembled WGS sequence"/>
</dbReference>
<gene>
    <name evidence="2" type="ORF">I603_1684</name>
</gene>
<sequence>MQAPSAQAYTAQNRYFRRAALVLVGIAVLGFVAFNLAGITDITAMPTATHVHAIAMTAWIGLFAAQVMLATGGKIAVHRQLGKVGMALALVTFATSFAAIHATFAAGRVPPFFPPGYFLMLGFANVTLFGLFVAGAAMMRKRTDWHKRLMLGSMVMIYEPVLGRTLPFIVIPALGGPEAAFPAIIENREAFELFRFTVHMAIAGLLLVLDRRVNGRVHPASWIIVGAVALIYALANGVGLSAGMTEYAISLMPASGAGAPPAGL</sequence>
<keyword evidence="3" id="KW-1185">Reference proteome</keyword>
<comment type="caution">
    <text evidence="2">The sequence shown here is derived from an EMBL/GenBank/DDBJ whole genome shotgun (WGS) entry which is preliminary data.</text>
</comment>
<proteinExistence type="predicted"/>
<keyword evidence="1" id="KW-1133">Transmembrane helix</keyword>